<keyword evidence="7" id="KW-0732">Signal</keyword>
<dbReference type="PROSITE" id="PS00798">
    <property type="entry name" value="ALDOKETO_REDUCTASE_1"/>
    <property type="match status" value="1"/>
</dbReference>
<evidence type="ECO:0000256" key="1">
    <source>
        <dbReference type="ARBA" id="ARBA00007905"/>
    </source>
</evidence>
<evidence type="ECO:0000256" key="3">
    <source>
        <dbReference type="ARBA" id="ARBA00023002"/>
    </source>
</evidence>
<dbReference type="PANTHER" id="PTHR11732">
    <property type="entry name" value="ALDO/KETO REDUCTASE"/>
    <property type="match status" value="1"/>
</dbReference>
<dbReference type="PROSITE" id="PS00062">
    <property type="entry name" value="ALDOKETO_REDUCTASE_2"/>
    <property type="match status" value="1"/>
</dbReference>
<dbReference type="PROSITE" id="PS51257">
    <property type="entry name" value="PROKAR_LIPOPROTEIN"/>
    <property type="match status" value="1"/>
</dbReference>
<dbReference type="PIRSF" id="PIRSF000097">
    <property type="entry name" value="AKR"/>
    <property type="match status" value="1"/>
</dbReference>
<evidence type="ECO:0000256" key="6">
    <source>
        <dbReference type="PIRSR" id="PIRSR000097-3"/>
    </source>
</evidence>
<dbReference type="PRINTS" id="PR00069">
    <property type="entry name" value="ALDKETRDTASE"/>
</dbReference>
<dbReference type="InterPro" id="IPR036812">
    <property type="entry name" value="NAD(P)_OxRdtase_dom_sf"/>
</dbReference>
<keyword evidence="2" id="KW-0521">NADP</keyword>
<feature type="chain" id="PRO_5035592063" description="NADP-dependent oxidoreductase domain-containing protein" evidence="7">
    <location>
        <begin position="22"/>
        <end position="326"/>
    </location>
</feature>
<feature type="binding site" evidence="5">
    <location>
        <position position="132"/>
    </location>
    <ligand>
        <name>substrate</name>
    </ligand>
</feature>
<name>A0A7R9LJN8_9ACAR</name>
<comment type="similarity">
    <text evidence="1">Belongs to the aldo/keto reductase family.</text>
</comment>
<dbReference type="EMBL" id="CAJPIZ010025713">
    <property type="protein sequence ID" value="CAG2118825.1"/>
    <property type="molecule type" value="Genomic_DNA"/>
</dbReference>
<evidence type="ECO:0000256" key="4">
    <source>
        <dbReference type="PIRSR" id="PIRSR000097-1"/>
    </source>
</evidence>
<dbReference type="SUPFAM" id="SSF51430">
    <property type="entry name" value="NAD(P)-linked oxidoreductase"/>
    <property type="match status" value="1"/>
</dbReference>
<feature type="signal peptide" evidence="7">
    <location>
        <begin position="1"/>
        <end position="21"/>
    </location>
</feature>
<dbReference type="OrthoDB" id="416253at2759"/>
<evidence type="ECO:0000256" key="7">
    <source>
        <dbReference type="SAM" id="SignalP"/>
    </source>
</evidence>
<dbReference type="GO" id="GO:0016491">
    <property type="term" value="F:oxidoreductase activity"/>
    <property type="evidence" value="ECO:0007669"/>
    <property type="project" value="UniProtKB-KW"/>
</dbReference>
<feature type="site" description="Lowers pKa of active site Tyr" evidence="6">
    <location>
        <position position="99"/>
    </location>
</feature>
<feature type="active site" description="Proton donor" evidence="4">
    <location>
        <position position="70"/>
    </location>
</feature>
<dbReference type="Proteomes" id="UP000759131">
    <property type="component" value="Unassembled WGS sequence"/>
</dbReference>
<protein>
    <recommendedName>
        <fullName evidence="8">NADP-dependent oxidoreductase domain-containing protein</fullName>
    </recommendedName>
</protein>
<dbReference type="EMBL" id="OC880288">
    <property type="protein sequence ID" value="CAD7641686.1"/>
    <property type="molecule type" value="Genomic_DNA"/>
</dbReference>
<dbReference type="InterPro" id="IPR023210">
    <property type="entry name" value="NADP_OxRdtase_dom"/>
</dbReference>
<gene>
    <name evidence="9" type="ORF">OSB1V03_LOCUS18775</name>
</gene>
<reference evidence="9" key="1">
    <citation type="submission" date="2020-11" db="EMBL/GenBank/DDBJ databases">
        <authorList>
            <person name="Tran Van P."/>
        </authorList>
    </citation>
    <scope>NUCLEOTIDE SEQUENCE</scope>
</reference>
<dbReference type="InterPro" id="IPR020471">
    <property type="entry name" value="AKR"/>
</dbReference>
<evidence type="ECO:0000256" key="5">
    <source>
        <dbReference type="PIRSR" id="PIRSR000097-2"/>
    </source>
</evidence>
<organism evidence="9">
    <name type="scientific">Medioppia subpectinata</name>
    <dbReference type="NCBI Taxonomy" id="1979941"/>
    <lineage>
        <taxon>Eukaryota</taxon>
        <taxon>Metazoa</taxon>
        <taxon>Ecdysozoa</taxon>
        <taxon>Arthropoda</taxon>
        <taxon>Chelicerata</taxon>
        <taxon>Arachnida</taxon>
        <taxon>Acari</taxon>
        <taxon>Acariformes</taxon>
        <taxon>Sarcoptiformes</taxon>
        <taxon>Oribatida</taxon>
        <taxon>Brachypylina</taxon>
        <taxon>Oppioidea</taxon>
        <taxon>Oppiidae</taxon>
        <taxon>Medioppia</taxon>
    </lineage>
</organism>
<accession>A0A7R9LJN8</accession>
<sequence length="326" mass="36978">MHKMIGRVSLLVCLMASCCQSLDQTITLSNGRKMPVIGLGTYRATGDVIYNSVLTALDVGYRHIDTAYLYDNEKDIGRALKHAFSETKIKREDVFIVSKLWHTFHSRPLVTEAIEKSLNSLGLEYLDLYLIHFPFGLKEGTNETTPVDPQGNVLFSDVDYVETWKGMEDVLSKGLAKSIGLSNFNHEQIDRILSVAKVKPVINQVECHPYLNQKQLKDFCSERGIVLTAYSPLGTGRLLNDTVVLEIADKHNVTAAQVLIRYEAQRGVVVIPKATSRKYIEENFNVFNINLSEEDMKSIDSLNQNLRYNVVDYAKKNKYYPFNLPY</sequence>
<keyword evidence="3" id="KW-0560">Oxidoreductase</keyword>
<evidence type="ECO:0000313" key="9">
    <source>
        <dbReference type="EMBL" id="CAD7641686.1"/>
    </source>
</evidence>
<evidence type="ECO:0000259" key="8">
    <source>
        <dbReference type="Pfam" id="PF00248"/>
    </source>
</evidence>
<keyword evidence="10" id="KW-1185">Reference proteome</keyword>
<feature type="domain" description="NADP-dependent oxidoreductase" evidence="8">
    <location>
        <begin position="37"/>
        <end position="303"/>
    </location>
</feature>
<dbReference type="FunFam" id="3.20.20.100:FF:000006">
    <property type="entry name" value="Aldo-keto reductase family 1 member A1"/>
    <property type="match status" value="1"/>
</dbReference>
<dbReference type="Gene3D" id="3.20.20.100">
    <property type="entry name" value="NADP-dependent oxidoreductase domain"/>
    <property type="match status" value="1"/>
</dbReference>
<dbReference type="AlphaFoldDB" id="A0A7R9LJN8"/>
<dbReference type="Pfam" id="PF00248">
    <property type="entry name" value="Aldo_ket_red"/>
    <property type="match status" value="1"/>
</dbReference>
<evidence type="ECO:0000256" key="2">
    <source>
        <dbReference type="ARBA" id="ARBA00022857"/>
    </source>
</evidence>
<evidence type="ECO:0000313" key="10">
    <source>
        <dbReference type="Proteomes" id="UP000759131"/>
    </source>
</evidence>
<proteinExistence type="inferred from homology"/>
<dbReference type="InterPro" id="IPR018170">
    <property type="entry name" value="Aldo/ket_reductase_CS"/>
</dbReference>